<evidence type="ECO:0000313" key="2">
    <source>
        <dbReference type="EMBL" id="APB32927.1"/>
    </source>
</evidence>
<dbReference type="SUPFAM" id="SSF52980">
    <property type="entry name" value="Restriction endonuclease-like"/>
    <property type="match status" value="1"/>
</dbReference>
<feature type="domain" description="Putative restriction endonuclease" evidence="1">
    <location>
        <begin position="20"/>
        <end position="181"/>
    </location>
</feature>
<dbReference type="EMBL" id="CP017675">
    <property type="protein sequence ID" value="APB32927.1"/>
    <property type="molecule type" value="Genomic_DNA"/>
</dbReference>
<name>A0A1J0AAH2_9CYAN</name>
<accession>A0A1J0AAH2</accession>
<evidence type="ECO:0000259" key="1">
    <source>
        <dbReference type="Pfam" id="PF05685"/>
    </source>
</evidence>
<dbReference type="InterPro" id="IPR011335">
    <property type="entry name" value="Restrct_endonuc-II-like"/>
</dbReference>
<dbReference type="InterPro" id="IPR008538">
    <property type="entry name" value="Uma2"/>
</dbReference>
<dbReference type="Gene3D" id="3.90.1570.10">
    <property type="entry name" value="tt1808, chain A"/>
    <property type="match status" value="1"/>
</dbReference>
<gene>
    <name evidence="2" type="ORF">GlitD10_0613</name>
</gene>
<dbReference type="Proteomes" id="UP000180235">
    <property type="component" value="Chromosome"/>
</dbReference>
<sequence length="223" mass="25593">MMISVDKPNMIQSQWHPATWQDYEKLRDDPSIDRMQLFFHNHQLLVENMGWEGILHSEVRELLSAILVMWLMAHPEIKSKILGSCLMEKESQQAAAPDIALYLGEDLPQYRKGESRKINLDQQRSPNLVIEVADTTLDSDLDQKKYLYAALGIPEYWVIDAQGTQVFIFILQDQRYLRTESSQIVTGFTEALLSQAIEQMKSGSNISAALWFNQQLSLSSEES</sequence>
<dbReference type="KEGG" id="glt:GlitD10_0613"/>
<dbReference type="AlphaFoldDB" id="A0A1J0AAH2"/>
<protein>
    <submittedName>
        <fullName evidence="2">Uncharacterized protein conserved in cyanobacteria</fullName>
    </submittedName>
</protein>
<dbReference type="RefSeq" id="WP_084111438.1">
    <property type="nucleotide sequence ID" value="NZ_CP017675.1"/>
</dbReference>
<proteinExistence type="predicted"/>
<dbReference type="CDD" id="cd06260">
    <property type="entry name" value="DUF820-like"/>
    <property type="match status" value="1"/>
</dbReference>
<evidence type="ECO:0000313" key="3">
    <source>
        <dbReference type="Proteomes" id="UP000180235"/>
    </source>
</evidence>
<dbReference type="OrthoDB" id="459822at2"/>
<organism evidence="2 3">
    <name type="scientific">Gloeomargarita lithophora Alchichica-D10</name>
    <dbReference type="NCBI Taxonomy" id="1188229"/>
    <lineage>
        <taxon>Bacteria</taxon>
        <taxon>Bacillati</taxon>
        <taxon>Cyanobacteriota</taxon>
        <taxon>Cyanophyceae</taxon>
        <taxon>Gloeomargaritales</taxon>
        <taxon>Gloeomargaritaceae</taxon>
        <taxon>Gloeomargarita</taxon>
    </lineage>
</organism>
<dbReference type="PANTHER" id="PTHR35400:SF1">
    <property type="entry name" value="SLR1083 PROTEIN"/>
    <property type="match status" value="1"/>
</dbReference>
<dbReference type="Pfam" id="PF05685">
    <property type="entry name" value="Uma2"/>
    <property type="match status" value="1"/>
</dbReference>
<dbReference type="InterPro" id="IPR012296">
    <property type="entry name" value="Nuclease_put_TT1808"/>
</dbReference>
<keyword evidence="3" id="KW-1185">Reference proteome</keyword>
<reference evidence="2 3" key="1">
    <citation type="submission" date="2016-10" db="EMBL/GenBank/DDBJ databases">
        <title>Description of Gloeomargarita lithophora gen. nov., sp. nov., a thylakoid-bearing basal-branching cyanobacterium with intracellular carbonates, and proposal for Gloeomargaritales ord. nov.</title>
        <authorList>
            <person name="Moreira D."/>
            <person name="Tavera R."/>
            <person name="Benzerara K."/>
            <person name="Skouri-Panet F."/>
            <person name="Couradeau E."/>
            <person name="Gerard E."/>
            <person name="Loussert C."/>
            <person name="Novelo E."/>
            <person name="Zivanovic Y."/>
            <person name="Lopez-Garcia P."/>
        </authorList>
    </citation>
    <scope>NUCLEOTIDE SEQUENCE [LARGE SCALE GENOMIC DNA]</scope>
    <source>
        <strain evidence="2 3">D10</strain>
    </source>
</reference>
<dbReference type="PANTHER" id="PTHR35400">
    <property type="entry name" value="SLR1083 PROTEIN"/>
    <property type="match status" value="1"/>
</dbReference>
<dbReference type="STRING" id="1188229.GlitD10_0613"/>